<sequence>MKSIQILDCTLRDGGFVNDWNFGLGSMKSIISRLDKAGVDMVEIGFIDERRSYDPNRAIQPDTQSFQAVLQGLDIRNSLILGMVDYGTCDIDKIAPKEHSYIDGIRVIFKKKDQDAALRYLQQIKAKGYKIYVNPVSITGYSDEEICSLIGKINGLDPEGVSIVDTYGLMHRKDLLHYFRLFDKYLSNHITLGYHAHNNFQLVYANSIELCELLGERNIIIDSSLYGMGKGAGNANTELIAMYYNENINSKYEVEHLLEAIDVDILKEYAKAPWGYSLSYYLAASNDCHPDYAKYLLSKKTLAVKSVNELLTSLPVTHKLAFNRELIERLYVEYQDVACNDAAAYRRLAAEITGRKVLLIGPGASIVNDADAIMSYIKQNSPVLISINFINDMYPIDYVFMGNSKRYSQFFHNLHGTNRNAKIITTSNITASGEHIDFVFNYGKLLDETEVVRDNPLLMMLNILTKLGCVDVTIAGFDGYDQNVAQNYYDQYIPFLYCHDNVLLRNSAIANKLKVISKDMSIRSITKTLYL</sequence>
<dbReference type="InterPro" id="IPR013785">
    <property type="entry name" value="Aldolase_TIM"/>
</dbReference>
<dbReference type="SUPFAM" id="SSF51569">
    <property type="entry name" value="Aldolase"/>
    <property type="match status" value="1"/>
</dbReference>
<dbReference type="Proteomes" id="UP000002420">
    <property type="component" value="Chromosome"/>
</dbReference>
<dbReference type="Pfam" id="PF00682">
    <property type="entry name" value="HMGL-like"/>
    <property type="match status" value="1"/>
</dbReference>
<dbReference type="PANTHER" id="PTHR10277">
    <property type="entry name" value="HOMOCITRATE SYNTHASE-RELATED"/>
    <property type="match status" value="1"/>
</dbReference>
<name>B3E4J8_TRIL1</name>
<protein>
    <submittedName>
        <fullName evidence="3">Pyruvate carboxyltransferase</fullName>
    </submittedName>
</protein>
<dbReference type="RefSeq" id="WP_012468869.1">
    <property type="nucleotide sequence ID" value="NC_010814.1"/>
</dbReference>
<evidence type="ECO:0000313" key="3">
    <source>
        <dbReference type="EMBL" id="ACD94513.1"/>
    </source>
</evidence>
<dbReference type="GO" id="GO:0003852">
    <property type="term" value="F:2-isopropylmalate synthase activity"/>
    <property type="evidence" value="ECO:0007669"/>
    <property type="project" value="TreeGrafter"/>
</dbReference>
<dbReference type="InterPro" id="IPR000891">
    <property type="entry name" value="PYR_CT"/>
</dbReference>
<accession>B3E4J8</accession>
<dbReference type="KEGG" id="glo:Glov_0787"/>
<keyword evidence="3" id="KW-0670">Pyruvate</keyword>
<dbReference type="AlphaFoldDB" id="B3E4J8"/>
<proteinExistence type="predicted"/>
<dbReference type="eggNOG" id="COG0119">
    <property type="taxonomic scope" value="Bacteria"/>
</dbReference>
<evidence type="ECO:0000256" key="1">
    <source>
        <dbReference type="ARBA" id="ARBA00023211"/>
    </source>
</evidence>
<feature type="domain" description="Pyruvate carboxyltransferase" evidence="2">
    <location>
        <begin position="4"/>
        <end position="260"/>
    </location>
</feature>
<keyword evidence="1" id="KW-0464">Manganese</keyword>
<reference evidence="3 4" key="1">
    <citation type="submission" date="2008-05" db="EMBL/GenBank/DDBJ databases">
        <title>Complete sequence of chromosome of Geobacter lovleyi SZ.</title>
        <authorList>
            <consortium name="US DOE Joint Genome Institute"/>
            <person name="Lucas S."/>
            <person name="Copeland A."/>
            <person name="Lapidus A."/>
            <person name="Glavina del Rio T."/>
            <person name="Dalin E."/>
            <person name="Tice H."/>
            <person name="Bruce D."/>
            <person name="Goodwin L."/>
            <person name="Pitluck S."/>
            <person name="Chertkov O."/>
            <person name="Meincke L."/>
            <person name="Brettin T."/>
            <person name="Detter J.C."/>
            <person name="Han C."/>
            <person name="Tapia R."/>
            <person name="Kuske C.R."/>
            <person name="Schmutz J."/>
            <person name="Larimer F."/>
            <person name="Land M."/>
            <person name="Hauser L."/>
            <person name="Kyrpides N."/>
            <person name="Mikhailova N."/>
            <person name="Sung Y."/>
            <person name="Fletcher K.E."/>
            <person name="Ritalahti K.M."/>
            <person name="Loeffler F.E."/>
            <person name="Richardson P."/>
        </authorList>
    </citation>
    <scope>NUCLEOTIDE SEQUENCE [LARGE SCALE GENOMIC DNA]</scope>
    <source>
        <strain evidence="4">ATCC BAA-1151 / DSM 17278 / SZ</strain>
    </source>
</reference>
<dbReference type="CDD" id="cd07944">
    <property type="entry name" value="DRE_TIM_HOA_like"/>
    <property type="match status" value="1"/>
</dbReference>
<dbReference type="OrthoDB" id="9803573at2"/>
<dbReference type="PANTHER" id="PTHR10277:SF9">
    <property type="entry name" value="2-ISOPROPYLMALATE SYNTHASE 1, CHLOROPLASTIC-RELATED"/>
    <property type="match status" value="1"/>
</dbReference>
<evidence type="ECO:0000313" key="4">
    <source>
        <dbReference type="Proteomes" id="UP000002420"/>
    </source>
</evidence>
<keyword evidence="4" id="KW-1185">Reference proteome</keyword>
<dbReference type="HOGENOM" id="CLU_037512_0_0_7"/>
<dbReference type="EMBL" id="CP001089">
    <property type="protein sequence ID" value="ACD94513.1"/>
    <property type="molecule type" value="Genomic_DNA"/>
</dbReference>
<keyword evidence="3" id="KW-0808">Transferase</keyword>
<dbReference type="Gene3D" id="3.20.20.70">
    <property type="entry name" value="Aldolase class I"/>
    <property type="match status" value="1"/>
</dbReference>
<gene>
    <name evidence="3" type="ordered locus">Glov_0787</name>
</gene>
<dbReference type="InterPro" id="IPR050073">
    <property type="entry name" value="2-IPM_HCS-like"/>
</dbReference>
<dbReference type="GO" id="GO:0009098">
    <property type="term" value="P:L-leucine biosynthetic process"/>
    <property type="evidence" value="ECO:0007669"/>
    <property type="project" value="TreeGrafter"/>
</dbReference>
<dbReference type="STRING" id="398767.Glov_0787"/>
<evidence type="ECO:0000259" key="2">
    <source>
        <dbReference type="Pfam" id="PF00682"/>
    </source>
</evidence>
<organism evidence="3 4">
    <name type="scientific">Trichlorobacter lovleyi (strain ATCC BAA-1151 / DSM 17278 / SZ)</name>
    <name type="common">Geobacter lovleyi</name>
    <dbReference type="NCBI Taxonomy" id="398767"/>
    <lineage>
        <taxon>Bacteria</taxon>
        <taxon>Pseudomonadati</taxon>
        <taxon>Thermodesulfobacteriota</taxon>
        <taxon>Desulfuromonadia</taxon>
        <taxon>Geobacterales</taxon>
        <taxon>Geobacteraceae</taxon>
        <taxon>Trichlorobacter</taxon>
    </lineage>
</organism>